<keyword evidence="2" id="KW-0217">Developmental protein</keyword>
<dbReference type="Proteomes" id="UP000323000">
    <property type="component" value="Chromosome 4"/>
</dbReference>
<dbReference type="GO" id="GO:0009733">
    <property type="term" value="P:response to auxin"/>
    <property type="evidence" value="ECO:0007669"/>
    <property type="project" value="InterPro"/>
</dbReference>
<keyword evidence="5" id="KW-1185">Reference proteome</keyword>
<dbReference type="InterPro" id="IPR003676">
    <property type="entry name" value="SAUR_fam"/>
</dbReference>
<protein>
    <submittedName>
        <fullName evidence="4">Uncharacterized protein</fullName>
    </submittedName>
</protein>
<comment type="similarity">
    <text evidence="1">Belongs to the ARG7 family.</text>
</comment>
<dbReference type="PANTHER" id="PTHR31175">
    <property type="entry name" value="AUXIN-RESPONSIVE FAMILY PROTEIN"/>
    <property type="match status" value="1"/>
</dbReference>
<keyword evidence="3" id="KW-0341">Growth regulation</keyword>
<reference evidence="5" key="1">
    <citation type="journal article" date="2019" name="Gigascience">
        <title>De novo genome assembly of the endangered Acer yangbiense, a plant species with extremely small populations endemic to Yunnan Province, China.</title>
        <authorList>
            <person name="Yang J."/>
            <person name="Wariss H.M."/>
            <person name="Tao L."/>
            <person name="Zhang R."/>
            <person name="Yun Q."/>
            <person name="Hollingsworth P."/>
            <person name="Dao Z."/>
            <person name="Luo G."/>
            <person name="Guo H."/>
            <person name="Ma Y."/>
            <person name="Sun W."/>
        </authorList>
    </citation>
    <scope>NUCLEOTIDE SEQUENCE [LARGE SCALE GENOMIC DNA]</scope>
    <source>
        <strain evidence="5">cv. Malutang</strain>
    </source>
</reference>
<comment type="caution">
    <text evidence="4">The sequence shown here is derived from an EMBL/GenBank/DDBJ whole genome shotgun (WGS) entry which is preliminary data.</text>
</comment>
<proteinExistence type="inferred from homology"/>
<accession>A0A5C7I745</accession>
<evidence type="ECO:0000256" key="3">
    <source>
        <dbReference type="ARBA" id="ARBA00022604"/>
    </source>
</evidence>
<evidence type="ECO:0000313" key="4">
    <source>
        <dbReference type="EMBL" id="TXG64975.1"/>
    </source>
</evidence>
<organism evidence="4 5">
    <name type="scientific">Acer yangbiense</name>
    <dbReference type="NCBI Taxonomy" id="1000413"/>
    <lineage>
        <taxon>Eukaryota</taxon>
        <taxon>Viridiplantae</taxon>
        <taxon>Streptophyta</taxon>
        <taxon>Embryophyta</taxon>
        <taxon>Tracheophyta</taxon>
        <taxon>Spermatophyta</taxon>
        <taxon>Magnoliopsida</taxon>
        <taxon>eudicotyledons</taxon>
        <taxon>Gunneridae</taxon>
        <taxon>Pentapetalae</taxon>
        <taxon>rosids</taxon>
        <taxon>malvids</taxon>
        <taxon>Sapindales</taxon>
        <taxon>Sapindaceae</taxon>
        <taxon>Hippocastanoideae</taxon>
        <taxon>Acereae</taxon>
        <taxon>Acer</taxon>
    </lineage>
</organism>
<dbReference type="AlphaFoldDB" id="A0A5C7I745"/>
<evidence type="ECO:0000256" key="1">
    <source>
        <dbReference type="ARBA" id="ARBA00006974"/>
    </source>
</evidence>
<evidence type="ECO:0000256" key="2">
    <source>
        <dbReference type="ARBA" id="ARBA00022473"/>
    </source>
</evidence>
<sequence length="413" mass="46217">MINCEKLIKMVRKPQRQAAMGRVERISLPRATAEVDVESYSKASLAEKGHFVIYTFDRKQEFGLSSDEPITLPCDAAFMTYIVSQIKLGAAKGTDESLDGSVADIGHFVVYTTDKTKVHGSLGIPWNISAELSSLSCLELQRKSMVSQAMELSHCHMYVIEPRHNLQQLGLNRCNFASVGTGPVQNLTGHIVFEVICSAWSMDFVDHMISAKGFTTGRYVKEALFDLDETGILDGRIITLVDEKNSSKKSLKDLKDFLIMAADGTLYHNKGKQMSSDPLKELFLVLRRDQMKPAQIASNDPYEAAGFYIGFLRTPDIRKMRTIYVKEALFDLDETGILDGRIITHVDEKNSSKKSLKDLKDFLIMAANVTLYHNEGKRTPEYFESVVEGMAFSLVGLKLQVILDRSFFGLLAL</sequence>
<evidence type="ECO:0000313" key="5">
    <source>
        <dbReference type="Proteomes" id="UP000323000"/>
    </source>
</evidence>
<dbReference type="EMBL" id="VAHF01000004">
    <property type="protein sequence ID" value="TXG64975.1"/>
    <property type="molecule type" value="Genomic_DNA"/>
</dbReference>
<gene>
    <name evidence="4" type="ORF">EZV62_011969</name>
</gene>
<name>A0A5C7I745_9ROSI</name>